<dbReference type="Proteomes" id="UP000324927">
    <property type="component" value="Unassembled WGS sequence"/>
</dbReference>
<evidence type="ECO:0000313" key="2">
    <source>
        <dbReference type="EMBL" id="KAA0595204.1"/>
    </source>
</evidence>
<gene>
    <name evidence="2" type="ORF">FZ942_16305</name>
</gene>
<dbReference type="PANTHER" id="PTHR34219:SF4">
    <property type="entry name" value="PEPSY DOMAIN-CONTAINING PROTEIN"/>
    <property type="match status" value="1"/>
</dbReference>
<feature type="transmembrane region" description="Helical" evidence="1">
    <location>
        <begin position="429"/>
        <end position="448"/>
    </location>
</feature>
<dbReference type="RefSeq" id="WP_149232145.1">
    <property type="nucleotide sequence ID" value="NZ_JALJXJ010000007.1"/>
</dbReference>
<dbReference type="PANTHER" id="PTHR34219">
    <property type="entry name" value="IRON-REGULATED INNER MEMBRANE PROTEIN-RELATED"/>
    <property type="match status" value="1"/>
</dbReference>
<dbReference type="EMBL" id="VTTN01000006">
    <property type="protein sequence ID" value="KAA0595204.1"/>
    <property type="molecule type" value="Genomic_DNA"/>
</dbReference>
<keyword evidence="1" id="KW-1133">Transmembrane helix</keyword>
<feature type="transmembrane region" description="Helical" evidence="1">
    <location>
        <begin position="356"/>
        <end position="376"/>
    </location>
</feature>
<feature type="transmembrane region" description="Helical" evidence="1">
    <location>
        <begin position="205"/>
        <end position="231"/>
    </location>
</feature>
<keyword evidence="1" id="KW-0472">Membrane</keyword>
<keyword evidence="1" id="KW-0812">Transmembrane</keyword>
<dbReference type="InterPro" id="IPR005625">
    <property type="entry name" value="PepSY-ass_TM"/>
</dbReference>
<feature type="transmembrane region" description="Helical" evidence="1">
    <location>
        <begin position="460"/>
        <end position="480"/>
    </location>
</feature>
<feature type="transmembrane region" description="Helical" evidence="1">
    <location>
        <begin position="157"/>
        <end position="184"/>
    </location>
</feature>
<keyword evidence="3" id="KW-1185">Reference proteome</keyword>
<evidence type="ECO:0000313" key="3">
    <source>
        <dbReference type="Proteomes" id="UP000324927"/>
    </source>
</evidence>
<evidence type="ECO:0000256" key="1">
    <source>
        <dbReference type="SAM" id="Phobius"/>
    </source>
</evidence>
<dbReference type="Pfam" id="PF03929">
    <property type="entry name" value="PepSY_TM"/>
    <property type="match status" value="1"/>
</dbReference>
<protein>
    <submittedName>
        <fullName evidence="2">PepSY domain-containing protein</fullName>
    </submittedName>
</protein>
<accession>A0A5A9GNM3</accession>
<proteinExistence type="predicted"/>
<feature type="transmembrane region" description="Helical" evidence="1">
    <location>
        <begin position="396"/>
        <end position="417"/>
    </location>
</feature>
<organism evidence="2 3">
    <name type="scientific">Azospirillum lipoferum</name>
    <dbReference type="NCBI Taxonomy" id="193"/>
    <lineage>
        <taxon>Bacteria</taxon>
        <taxon>Pseudomonadati</taxon>
        <taxon>Pseudomonadota</taxon>
        <taxon>Alphaproteobacteria</taxon>
        <taxon>Rhodospirillales</taxon>
        <taxon>Azospirillaceae</taxon>
        <taxon>Azospirillum</taxon>
    </lineage>
</organism>
<dbReference type="OrthoDB" id="9776609at2"/>
<dbReference type="AlphaFoldDB" id="A0A5A9GNM3"/>
<comment type="caution">
    <text evidence="2">The sequence shown here is derived from an EMBL/GenBank/DDBJ whole genome shotgun (WGS) entry which is preliminary data.</text>
</comment>
<reference evidence="2 3" key="1">
    <citation type="submission" date="2019-08" db="EMBL/GenBank/DDBJ databases">
        <authorList>
            <person name="Grouzdev D."/>
            <person name="Tikhonova E."/>
            <person name="Kravchenko I."/>
        </authorList>
    </citation>
    <scope>NUCLEOTIDE SEQUENCE [LARGE SCALE GENOMIC DNA]</scope>
    <source>
        <strain evidence="2 3">59b</strain>
    </source>
</reference>
<feature type="transmembrane region" description="Helical" evidence="1">
    <location>
        <begin position="492"/>
        <end position="512"/>
    </location>
</feature>
<name>A0A5A9GNM3_AZOLI</name>
<sequence length="536" mass="57599">MTAKMTAKKRKLISPALRAAMLWPHTWAGVTLGGLLMLIFFMGSLAVFASEIDRWMMPATRVGAVEVGPVSLDPISLDHAVVPVVEKLAAGRAVRDWFVQLPDERRPVMALRVRTESGNAGGVATADGTLLPPVGTLGAGSFFYPLHYSLLLKAGFVGYWIVCFASVAMLAGLISGVIIHARIFKDFFTFRSWGQLRRSLLDLHNLTGVLVLPFHLMITVTGIVIVLPIVLPAGVQALYGGDLLRFYDDALGNYSRPRSGIAAPLAPLDPMVAEARRLWGGGEAAVVFVYNAGDAASVVRVNRDTGDHISLDVQPVFFDGVTGALLKYQAPGPIVATHRVLSGLHFAAFDHWPLRWLYFLFGLAGCVLIGTGMLYWMEKRRVAHGVTPGLGWRSVAALACGSTTGLLIATLAMMAANRLLPAGIPSRELVEVGVFFLTWICCAIHAAIRTRTDQTPNPPWSGQCAAVALLAAACVVLNWITTGEHPGRAVAAGDWAVLGVDLVLALTAAAAWRVSRRLVRRPDPELSTLVKVTDHA</sequence>